<name>A0AAX6MZN4_9PEZI</name>
<dbReference type="Pfam" id="PF20150">
    <property type="entry name" value="2EXR"/>
    <property type="match status" value="1"/>
</dbReference>
<evidence type="ECO:0000313" key="2">
    <source>
        <dbReference type="EMBL" id="KAK6957867.1"/>
    </source>
</evidence>
<protein>
    <recommendedName>
        <fullName evidence="1">2EXR domain-containing protein</fullName>
    </recommendedName>
</protein>
<sequence>MATFASLPVELRLEIWDLALHQEARDRLLIIGQTNNASITNESPLCLLPLKHHVSPLLSINSESRCQAKAFYTVKLDVYEVPRLSKSEIGHHGKCSYQVQYINKIVETASIVKGSIYLSPQYDFFVSVRGVDTFPYLQEDKKQQEEENQEKTRHYITARIPPEVAMKVRNVVCVQKNLDRDDDFYDWWWTDTYMENLLYNREELVRFLCVPPYRPRLYGPVYVKYLWRASDFKQIQNYLHLWLPQEELEGFVSSVIENRGRGSYNFRKWELHPADRIPKLVLLDLDDKPLKKDVDCAQVEEEFKMM</sequence>
<dbReference type="InterPro" id="IPR045518">
    <property type="entry name" value="2EXR"/>
</dbReference>
<reference evidence="2 3" key="1">
    <citation type="journal article" date="2024" name="Front Chem Biol">
        <title>Unveiling the potential of Daldinia eschscholtzii MFLUCC 19-0629 through bioactivity and bioinformatics studies for enhanced sustainable agriculture production.</title>
        <authorList>
            <person name="Brooks S."/>
            <person name="Weaver J.A."/>
            <person name="Klomchit A."/>
            <person name="Alharthi S.A."/>
            <person name="Onlamun T."/>
            <person name="Nurani R."/>
            <person name="Vong T.K."/>
            <person name="Alberti F."/>
            <person name="Greco C."/>
        </authorList>
    </citation>
    <scope>NUCLEOTIDE SEQUENCE [LARGE SCALE GENOMIC DNA]</scope>
    <source>
        <strain evidence="2">MFLUCC 19-0629</strain>
    </source>
</reference>
<organism evidence="2 3">
    <name type="scientific">Daldinia eschscholtzii</name>
    <dbReference type="NCBI Taxonomy" id="292717"/>
    <lineage>
        <taxon>Eukaryota</taxon>
        <taxon>Fungi</taxon>
        <taxon>Dikarya</taxon>
        <taxon>Ascomycota</taxon>
        <taxon>Pezizomycotina</taxon>
        <taxon>Sordariomycetes</taxon>
        <taxon>Xylariomycetidae</taxon>
        <taxon>Xylariales</taxon>
        <taxon>Hypoxylaceae</taxon>
        <taxon>Daldinia</taxon>
    </lineage>
</organism>
<dbReference type="Proteomes" id="UP001369815">
    <property type="component" value="Unassembled WGS sequence"/>
</dbReference>
<accession>A0AAX6MZN4</accession>
<gene>
    <name evidence="2" type="ORF">Daesc_000656</name>
</gene>
<comment type="caution">
    <text evidence="2">The sequence shown here is derived from an EMBL/GenBank/DDBJ whole genome shotgun (WGS) entry which is preliminary data.</text>
</comment>
<dbReference type="EMBL" id="JBANMG010000001">
    <property type="protein sequence ID" value="KAK6957867.1"/>
    <property type="molecule type" value="Genomic_DNA"/>
</dbReference>
<evidence type="ECO:0000313" key="3">
    <source>
        <dbReference type="Proteomes" id="UP001369815"/>
    </source>
</evidence>
<evidence type="ECO:0000259" key="1">
    <source>
        <dbReference type="Pfam" id="PF20150"/>
    </source>
</evidence>
<keyword evidence="3" id="KW-1185">Reference proteome</keyword>
<feature type="domain" description="2EXR" evidence="1">
    <location>
        <begin position="3"/>
        <end position="78"/>
    </location>
</feature>
<dbReference type="AlphaFoldDB" id="A0AAX6MZN4"/>
<proteinExistence type="predicted"/>